<protein>
    <recommendedName>
        <fullName evidence="5">EF-hand domain-containing protein</fullName>
    </recommendedName>
</protein>
<keyword evidence="2" id="KW-0677">Repeat</keyword>
<accession>A0A9P0AF21</accession>
<evidence type="ECO:0000256" key="2">
    <source>
        <dbReference type="ARBA" id="ARBA00022737"/>
    </source>
</evidence>
<evidence type="ECO:0000256" key="1">
    <source>
        <dbReference type="ARBA" id="ARBA00022729"/>
    </source>
</evidence>
<dbReference type="AlphaFoldDB" id="A0A9P0AF21"/>
<keyword evidence="7" id="KW-1185">Reference proteome</keyword>
<proteinExistence type="predicted"/>
<dbReference type="InterPro" id="IPR052110">
    <property type="entry name" value="MCFD2-like"/>
</dbReference>
<keyword evidence="1 4" id="KW-0732">Signal</keyword>
<feature type="signal peptide" evidence="4">
    <location>
        <begin position="1"/>
        <end position="24"/>
    </location>
</feature>
<evidence type="ECO:0000256" key="4">
    <source>
        <dbReference type="SAM" id="SignalP"/>
    </source>
</evidence>
<dbReference type="Gene3D" id="1.10.238.10">
    <property type="entry name" value="EF-hand"/>
    <property type="match status" value="1"/>
</dbReference>
<sequence length="212" mass="24403">MNSMSVNFLVVSLHTLSTVVFVVCHQAIPPGVNPKTYQQPQQFHQQQVPVAQQQYMQPQAQVQPQQFVHEQVPVQPIHQAPPPSGHIPQQHFPHEQHLLDAKNIQHEKDHIADHLEVPIDTSKMSEQELQFHYFKMNDADNNDKLDGCELIKSLIHWHGEEKDKDKTTDSKDDSKLYSDAELVEMIEPVLLEYDKNLDGLISWAEFKAVEHS</sequence>
<dbReference type="InterPro" id="IPR011992">
    <property type="entry name" value="EF-hand-dom_pair"/>
</dbReference>
<keyword evidence="3" id="KW-0106">Calcium</keyword>
<dbReference type="SUPFAM" id="SSF81995">
    <property type="entry name" value="beta-sandwich domain of Sec23/24"/>
    <property type="match status" value="1"/>
</dbReference>
<dbReference type="EMBL" id="OU963866">
    <property type="protein sequence ID" value="CAH0390362.1"/>
    <property type="molecule type" value="Genomic_DNA"/>
</dbReference>
<dbReference type="Proteomes" id="UP001152759">
    <property type="component" value="Chromosome 5"/>
</dbReference>
<feature type="domain" description="EF-hand" evidence="5">
    <location>
        <begin position="127"/>
        <end position="208"/>
    </location>
</feature>
<organism evidence="6 7">
    <name type="scientific">Bemisia tabaci</name>
    <name type="common">Sweetpotato whitefly</name>
    <name type="synonym">Aleurodes tabaci</name>
    <dbReference type="NCBI Taxonomy" id="7038"/>
    <lineage>
        <taxon>Eukaryota</taxon>
        <taxon>Metazoa</taxon>
        <taxon>Ecdysozoa</taxon>
        <taxon>Arthropoda</taxon>
        <taxon>Hexapoda</taxon>
        <taxon>Insecta</taxon>
        <taxon>Pterygota</taxon>
        <taxon>Neoptera</taxon>
        <taxon>Paraneoptera</taxon>
        <taxon>Hemiptera</taxon>
        <taxon>Sternorrhyncha</taxon>
        <taxon>Aleyrodoidea</taxon>
        <taxon>Aleyrodidae</taxon>
        <taxon>Aleyrodinae</taxon>
        <taxon>Bemisia</taxon>
    </lineage>
</organism>
<dbReference type="PANTHER" id="PTHR23104:SF17">
    <property type="entry name" value="EF-HAND DOMAIN-CONTAINING PROTEIN"/>
    <property type="match status" value="1"/>
</dbReference>
<name>A0A9P0AF21_BEMTA</name>
<dbReference type="InterPro" id="IPR002048">
    <property type="entry name" value="EF_hand_dom"/>
</dbReference>
<reference evidence="6" key="1">
    <citation type="submission" date="2021-12" db="EMBL/GenBank/DDBJ databases">
        <authorList>
            <person name="King R."/>
        </authorList>
    </citation>
    <scope>NUCLEOTIDE SEQUENCE</scope>
</reference>
<feature type="chain" id="PRO_5040275098" description="EF-hand domain-containing protein" evidence="4">
    <location>
        <begin position="25"/>
        <end position="212"/>
    </location>
</feature>
<evidence type="ECO:0000256" key="3">
    <source>
        <dbReference type="ARBA" id="ARBA00022837"/>
    </source>
</evidence>
<dbReference type="SUPFAM" id="SSF47473">
    <property type="entry name" value="EF-hand"/>
    <property type="match status" value="1"/>
</dbReference>
<gene>
    <name evidence="6" type="ORF">BEMITA_LOCUS9093</name>
</gene>
<dbReference type="GO" id="GO:0005509">
    <property type="term" value="F:calcium ion binding"/>
    <property type="evidence" value="ECO:0007669"/>
    <property type="project" value="InterPro"/>
</dbReference>
<evidence type="ECO:0000313" key="7">
    <source>
        <dbReference type="Proteomes" id="UP001152759"/>
    </source>
</evidence>
<dbReference type="InterPro" id="IPR018247">
    <property type="entry name" value="EF_Hand_1_Ca_BS"/>
</dbReference>
<dbReference type="PANTHER" id="PTHR23104">
    <property type="entry name" value="MULTIPLE COAGULATION FACTOR DEFICIENCY PROTEIN 2 NEURAL STEM CELL DERIVED NEURONAL SURVIVAL PROTEIN"/>
    <property type="match status" value="1"/>
</dbReference>
<dbReference type="OrthoDB" id="289247at2759"/>
<dbReference type="Pfam" id="PF13499">
    <property type="entry name" value="EF-hand_7"/>
    <property type="match status" value="1"/>
</dbReference>
<dbReference type="PROSITE" id="PS00018">
    <property type="entry name" value="EF_HAND_1"/>
    <property type="match status" value="1"/>
</dbReference>
<evidence type="ECO:0000313" key="6">
    <source>
        <dbReference type="EMBL" id="CAH0390362.1"/>
    </source>
</evidence>
<evidence type="ECO:0000259" key="5">
    <source>
        <dbReference type="Pfam" id="PF13499"/>
    </source>
</evidence>